<dbReference type="EMBL" id="CP000774">
    <property type="protein sequence ID" value="ABS64250.1"/>
    <property type="molecule type" value="Genomic_DNA"/>
</dbReference>
<protein>
    <submittedName>
        <fullName evidence="1">Enoyl-CoA hydratase/isomerase</fullName>
    </submittedName>
</protein>
<dbReference type="Gene3D" id="3.90.226.10">
    <property type="entry name" value="2-enoyl-CoA Hydratase, Chain A, domain 1"/>
    <property type="match status" value="1"/>
</dbReference>
<name>A7HWG7_PARL1</name>
<dbReference type="STRING" id="402881.Plav_2642"/>
<dbReference type="InterPro" id="IPR001753">
    <property type="entry name" value="Enoyl-CoA_hydra/iso"/>
</dbReference>
<reference evidence="1 2" key="1">
    <citation type="journal article" date="2011" name="Stand. Genomic Sci.">
        <title>Complete genome sequence of Parvibaculum lavamentivorans type strain (DS-1(T)).</title>
        <authorList>
            <person name="Schleheck D."/>
            <person name="Weiss M."/>
            <person name="Pitluck S."/>
            <person name="Bruce D."/>
            <person name="Land M.L."/>
            <person name="Han S."/>
            <person name="Saunders E."/>
            <person name="Tapia R."/>
            <person name="Detter C."/>
            <person name="Brettin T."/>
            <person name="Han J."/>
            <person name="Woyke T."/>
            <person name="Goodwin L."/>
            <person name="Pennacchio L."/>
            <person name="Nolan M."/>
            <person name="Cook A.M."/>
            <person name="Kjelleberg S."/>
            <person name="Thomas T."/>
        </authorList>
    </citation>
    <scope>NUCLEOTIDE SEQUENCE [LARGE SCALE GENOMIC DNA]</scope>
    <source>
        <strain evidence="2">DS-1 / DSM 13023 / NCIMB 13966</strain>
    </source>
</reference>
<organism evidence="1 2">
    <name type="scientific">Parvibaculum lavamentivorans (strain DS-1 / DSM 13023 / NCIMB 13966)</name>
    <dbReference type="NCBI Taxonomy" id="402881"/>
    <lineage>
        <taxon>Bacteria</taxon>
        <taxon>Pseudomonadati</taxon>
        <taxon>Pseudomonadota</taxon>
        <taxon>Alphaproteobacteria</taxon>
        <taxon>Hyphomicrobiales</taxon>
        <taxon>Parvibaculaceae</taxon>
        <taxon>Parvibaculum</taxon>
    </lineage>
</organism>
<dbReference type="Pfam" id="PF00378">
    <property type="entry name" value="ECH_1"/>
    <property type="match status" value="1"/>
</dbReference>
<dbReference type="InterPro" id="IPR029045">
    <property type="entry name" value="ClpP/crotonase-like_dom_sf"/>
</dbReference>
<sequence>MTGSILSTVIENDIAILTMDDGRANALGFAMIGEINAALDRAENEAKAVLIAGREKRFCAGFDLEVMASGPDNVRKLVTAGAELLMRLYEFRLPVVIACTGHALAAGGLLLLAADSRLGAEGDFKIGLPEVAIGMTMPVFGLELARDRLARNRLTEAVTQARIYAPAEAVAVGYLDETAPLATLIEAAKTRAAALAALSQPAFANTKRKERFLTIKGVRETLNADSETFNGANPS</sequence>
<proteinExistence type="predicted"/>
<evidence type="ECO:0000313" key="2">
    <source>
        <dbReference type="Proteomes" id="UP000006377"/>
    </source>
</evidence>
<gene>
    <name evidence="1" type="ordered locus">Plav_2642</name>
</gene>
<dbReference type="SUPFAM" id="SSF52096">
    <property type="entry name" value="ClpP/crotonase"/>
    <property type="match status" value="1"/>
</dbReference>
<dbReference type="NCBIfam" id="NF004858">
    <property type="entry name" value="PRK06213.1"/>
    <property type="match status" value="1"/>
</dbReference>
<dbReference type="PANTHER" id="PTHR11941">
    <property type="entry name" value="ENOYL-COA HYDRATASE-RELATED"/>
    <property type="match status" value="1"/>
</dbReference>
<dbReference type="eggNOG" id="COG1024">
    <property type="taxonomic scope" value="Bacteria"/>
</dbReference>
<dbReference type="GO" id="GO:0006635">
    <property type="term" value="P:fatty acid beta-oxidation"/>
    <property type="evidence" value="ECO:0007669"/>
    <property type="project" value="TreeGrafter"/>
</dbReference>
<dbReference type="KEGG" id="pla:Plav_2642"/>
<accession>A7HWG7</accession>
<dbReference type="AlphaFoldDB" id="A7HWG7"/>
<dbReference type="GO" id="GO:0016853">
    <property type="term" value="F:isomerase activity"/>
    <property type="evidence" value="ECO:0007669"/>
    <property type="project" value="UniProtKB-KW"/>
</dbReference>
<dbReference type="RefSeq" id="WP_012111562.1">
    <property type="nucleotide sequence ID" value="NC_009719.1"/>
</dbReference>
<dbReference type="Proteomes" id="UP000006377">
    <property type="component" value="Chromosome"/>
</dbReference>
<evidence type="ECO:0000313" key="1">
    <source>
        <dbReference type="EMBL" id="ABS64250.1"/>
    </source>
</evidence>
<keyword evidence="2" id="KW-1185">Reference proteome</keyword>
<dbReference type="CDD" id="cd06558">
    <property type="entry name" value="crotonase-like"/>
    <property type="match status" value="1"/>
</dbReference>
<dbReference type="HOGENOM" id="CLU_009834_7_5_5"/>
<dbReference type="PANTHER" id="PTHR11941:SF54">
    <property type="entry name" value="ENOYL-COA HYDRATASE, MITOCHONDRIAL"/>
    <property type="match status" value="1"/>
</dbReference>
<keyword evidence="1" id="KW-0413">Isomerase</keyword>